<feature type="coiled-coil region" evidence="11">
    <location>
        <begin position="1159"/>
        <end position="1235"/>
    </location>
</feature>
<dbReference type="GO" id="GO:0005874">
    <property type="term" value="C:microtubule"/>
    <property type="evidence" value="ECO:0007669"/>
    <property type="project" value="UniProtKB-KW"/>
</dbReference>
<proteinExistence type="inferred from homology"/>
<dbReference type="PANTHER" id="PTHR37739">
    <property type="entry name" value="KINESIN-LIKE PROTEIN KIN-12D"/>
    <property type="match status" value="1"/>
</dbReference>
<evidence type="ECO:0000313" key="15">
    <source>
        <dbReference type="Proteomes" id="UP001374579"/>
    </source>
</evidence>
<dbReference type="InterPro" id="IPR027417">
    <property type="entry name" value="P-loop_NTPase"/>
</dbReference>
<dbReference type="SMART" id="SM00129">
    <property type="entry name" value="KISc"/>
    <property type="match status" value="1"/>
</dbReference>
<dbReference type="GO" id="GO:0005524">
    <property type="term" value="F:ATP binding"/>
    <property type="evidence" value="ECO:0007669"/>
    <property type="project" value="UniProtKB-UniRule"/>
</dbReference>
<protein>
    <recommendedName>
        <fullName evidence="13">Kinesin motor domain-containing protein</fullName>
    </recommendedName>
</protein>
<comment type="similarity">
    <text evidence="9">Belongs to the TRAFAC class myosin-kinesin ATPase superfamily. Kinesin family. KIN-12 subfamily.</text>
</comment>
<dbReference type="PRINTS" id="PR00380">
    <property type="entry name" value="KINESINHEAVY"/>
</dbReference>
<evidence type="ECO:0000259" key="13">
    <source>
        <dbReference type="PROSITE" id="PS50067"/>
    </source>
</evidence>
<feature type="coiled-coil region" evidence="11">
    <location>
        <begin position="899"/>
        <end position="1055"/>
    </location>
</feature>
<dbReference type="GO" id="GO:0000278">
    <property type="term" value="P:mitotic cell cycle"/>
    <property type="evidence" value="ECO:0007669"/>
    <property type="project" value="UniProtKB-ARBA"/>
</dbReference>
<evidence type="ECO:0000256" key="6">
    <source>
        <dbReference type="ARBA" id="ARBA00023054"/>
    </source>
</evidence>
<organism evidence="14 15">
    <name type="scientific">Littorina saxatilis</name>
    <dbReference type="NCBI Taxonomy" id="31220"/>
    <lineage>
        <taxon>Eukaryota</taxon>
        <taxon>Metazoa</taxon>
        <taxon>Spiralia</taxon>
        <taxon>Lophotrochozoa</taxon>
        <taxon>Mollusca</taxon>
        <taxon>Gastropoda</taxon>
        <taxon>Caenogastropoda</taxon>
        <taxon>Littorinimorpha</taxon>
        <taxon>Littorinoidea</taxon>
        <taxon>Littorinidae</taxon>
        <taxon>Littorina</taxon>
    </lineage>
</organism>
<evidence type="ECO:0000256" key="4">
    <source>
        <dbReference type="ARBA" id="ARBA00022741"/>
    </source>
</evidence>
<evidence type="ECO:0000256" key="9">
    <source>
        <dbReference type="ARBA" id="ARBA00034488"/>
    </source>
</evidence>
<comment type="caution">
    <text evidence="14">The sequence shown here is derived from an EMBL/GenBank/DDBJ whole genome shotgun (WGS) entry which is preliminary data.</text>
</comment>
<dbReference type="InterPro" id="IPR001752">
    <property type="entry name" value="Kinesin_motor_dom"/>
</dbReference>
<evidence type="ECO:0000256" key="10">
    <source>
        <dbReference type="PROSITE-ProRule" id="PRU00283"/>
    </source>
</evidence>
<evidence type="ECO:0000256" key="1">
    <source>
        <dbReference type="ARBA" id="ARBA00004186"/>
    </source>
</evidence>
<feature type="region of interest" description="Disordered" evidence="12">
    <location>
        <begin position="387"/>
        <end position="408"/>
    </location>
</feature>
<dbReference type="CDD" id="cd01373">
    <property type="entry name" value="KISc_KLP2_like"/>
    <property type="match status" value="1"/>
</dbReference>
<dbReference type="FunFam" id="3.40.850.10:FF:000034">
    <property type="entry name" value="Kinesin family member 15"/>
    <property type="match status" value="1"/>
</dbReference>
<feature type="coiled-coil region" evidence="11">
    <location>
        <begin position="1082"/>
        <end position="1109"/>
    </location>
</feature>
<dbReference type="GO" id="GO:0005829">
    <property type="term" value="C:cytosol"/>
    <property type="evidence" value="ECO:0007669"/>
    <property type="project" value="UniProtKB-ARBA"/>
</dbReference>
<dbReference type="SUPFAM" id="SSF52540">
    <property type="entry name" value="P-loop containing nucleoside triphosphate hydrolases"/>
    <property type="match status" value="1"/>
</dbReference>
<keyword evidence="15" id="KW-1185">Reference proteome</keyword>
<dbReference type="InterPro" id="IPR044986">
    <property type="entry name" value="KIF15/KIN-12"/>
</dbReference>
<dbReference type="GO" id="GO:0007018">
    <property type="term" value="P:microtubule-based movement"/>
    <property type="evidence" value="ECO:0007669"/>
    <property type="project" value="InterPro"/>
</dbReference>
<dbReference type="EMBL" id="JBAMIC010000001">
    <property type="protein sequence ID" value="KAK7114455.1"/>
    <property type="molecule type" value="Genomic_DNA"/>
</dbReference>
<feature type="coiled-coil region" evidence="11">
    <location>
        <begin position="508"/>
        <end position="535"/>
    </location>
</feature>
<dbReference type="Gene3D" id="3.40.850.10">
    <property type="entry name" value="Kinesin motor domain"/>
    <property type="match status" value="1"/>
</dbReference>
<keyword evidence="5 10" id="KW-0067">ATP-binding</keyword>
<keyword evidence="6 11" id="KW-0175">Coiled coil</keyword>
<accession>A0AAN9GPT9</accession>
<dbReference type="Gene3D" id="1.10.287.1490">
    <property type="match status" value="1"/>
</dbReference>
<keyword evidence="2" id="KW-0963">Cytoplasm</keyword>
<feature type="region of interest" description="Disordered" evidence="12">
    <location>
        <begin position="1285"/>
        <end position="1315"/>
    </location>
</feature>
<evidence type="ECO:0000313" key="14">
    <source>
        <dbReference type="EMBL" id="KAK7114455.1"/>
    </source>
</evidence>
<reference evidence="14 15" key="1">
    <citation type="submission" date="2024-02" db="EMBL/GenBank/DDBJ databases">
        <title>Chromosome-scale genome assembly of the rough periwinkle Littorina saxatilis.</title>
        <authorList>
            <person name="De Jode A."/>
            <person name="Faria R."/>
            <person name="Formenti G."/>
            <person name="Sims Y."/>
            <person name="Smith T.P."/>
            <person name="Tracey A."/>
            <person name="Wood J.M.D."/>
            <person name="Zagrodzka Z.B."/>
            <person name="Johannesson K."/>
            <person name="Butlin R.K."/>
            <person name="Leder E.H."/>
        </authorList>
    </citation>
    <scope>NUCLEOTIDE SEQUENCE [LARGE SCALE GENOMIC DNA]</scope>
    <source>
        <strain evidence="14">Snail1</strain>
        <tissue evidence="14">Muscle</tissue>
    </source>
</reference>
<feature type="domain" description="Kinesin motor" evidence="13">
    <location>
        <begin position="13"/>
        <end position="351"/>
    </location>
</feature>
<dbReference type="PROSITE" id="PS50067">
    <property type="entry name" value="KINESIN_MOTOR_2"/>
    <property type="match status" value="1"/>
</dbReference>
<evidence type="ECO:0000256" key="2">
    <source>
        <dbReference type="ARBA" id="ARBA00022490"/>
    </source>
</evidence>
<feature type="coiled-coil region" evidence="11">
    <location>
        <begin position="358"/>
        <end position="385"/>
    </location>
</feature>
<evidence type="ECO:0000256" key="7">
    <source>
        <dbReference type="ARBA" id="ARBA00023175"/>
    </source>
</evidence>
<keyword evidence="7 10" id="KW-0505">Motor protein</keyword>
<dbReference type="InterPro" id="IPR036961">
    <property type="entry name" value="Kinesin_motor_dom_sf"/>
</dbReference>
<feature type="coiled-coil region" evidence="11">
    <location>
        <begin position="694"/>
        <end position="781"/>
    </location>
</feature>
<feature type="binding site" evidence="10">
    <location>
        <begin position="96"/>
        <end position="103"/>
    </location>
    <ligand>
        <name>ATP</name>
        <dbReference type="ChEBI" id="CHEBI:30616"/>
    </ligand>
</feature>
<evidence type="ECO:0000256" key="3">
    <source>
        <dbReference type="ARBA" id="ARBA00022701"/>
    </source>
</evidence>
<feature type="compositionally biased region" description="Polar residues" evidence="12">
    <location>
        <begin position="1287"/>
        <end position="1304"/>
    </location>
</feature>
<gene>
    <name evidence="14" type="ORF">V1264_000513</name>
</gene>
<sequence length="1315" mass="149477">MKDNKAESSGEDAIKVIVRVRPPGNASSALPFAGQVVEVNSNNNSVTLLAKPDPKIFTFDHVADTDSSQESVFTSVGKALIDSCIAGYNGTIFAYGQTGSGKTFTMLGQSEECDNFQHELRGVIPRSFEHLFNLISREHELHGERKQFLCKCTFLEIYQEQVYDLLDPAAANLQIRENMKTGVFVDGLMEQVVATPAEAYQALSTGWLNRRVAATSMNRESSRSHAVFTLCIESKEEKNGVKNVRQSLLNLVDLAGSERQKDTNALGIRLKEAGKINQSLSVLGNVIMSLVKISQGRPQHIPYRDSKLTFLLRDSLGGNARTSIVACVHPDAKCFGETLSTLNFAKRAKLIKNKAVVNEDTQGNVAHLQTEIRRLRDMLTQLQSSSVPHPIPLDAASGEGNSGPLPPQGTDAGEWRRRFLEAMLFMGKAEQEKEVLRQQLCSYEEEMKKKDRCVQSSRLIIKFRESTISKLEKAARNTGNEPDTDPANAKIQEDIEGLKSQLEQYPQISQLDHQLHSLRAQLADARIRLSSTQATLLDSNRLTELEKAFQELQSAKRRESIIGSPRPGDVQSSAAMQKLHEKVKTMEEETQKLKKQAVEEEHTWREKEAALQAELTASKKMTSDLERLLEANSLKQRMQQDALSNLHYQTIRGLTPTRETYDLRTRTVLVCKKDQDQSMETEGAEDICEEAPPAAMMENAHEILTDEIKALQQTNGSLQERLEEYETDMLRLQQQVNQFELEKESLSEMLNKERKDSAEKLEEQEKSQRKLTTALNSLTTELTYANEEVRDYQLLLQSSDKELKVEKDKIKTNSSSTDHKINSLETQLLQVQSLVETLGKQLEEEAKEREMMEEKLELERTEKMFQEQQLLTMEKAFKEQNRQLLTSQAKVQEEQQVQLQQLETVTAELEVAKRSASDNQVALQQQVQRVQELRAQLQAAEDKCSLLQDLVDCRSSEVADAKQRLEALEAEMVAKNTEITTAAMQKELLNEDLAFYQEQSEKNVEECDSLRHSIETLEKEKQVLHREVDSLKVEIQERDGRLQAIKQHLEELKNQQCGTPTVSSPEKVVECNSVNDKLAAMVEELTQGREQWMTENQQLKREVTTLKQEVIRMVSLTHRCEELQTQLDNQAAVFKESINQMHEDTAAQRSETHMLRESLVEAQRQQETARQEIQLLLSQFEEAQQERKHAEEELNRLKSVVEKSYAEKDVLRSLMEELREEFMKTKEELTVASERAKELADFNAVLAGHANHQQKVSYVRKIQTDYNSMKEKFEEMAKENFSLRAGLTSSPLRDRTNVPTSTPQKDAENVKVLPL</sequence>
<dbReference type="PANTHER" id="PTHR37739:SF8">
    <property type="entry name" value="KINESIN-LIKE PROTEIN KIN-12D"/>
    <property type="match status" value="1"/>
</dbReference>
<evidence type="ECO:0000256" key="12">
    <source>
        <dbReference type="SAM" id="MobiDB-lite"/>
    </source>
</evidence>
<evidence type="ECO:0000256" key="8">
    <source>
        <dbReference type="ARBA" id="ARBA00023212"/>
    </source>
</evidence>
<dbReference type="Pfam" id="PF00225">
    <property type="entry name" value="Kinesin"/>
    <property type="match status" value="1"/>
</dbReference>
<dbReference type="Proteomes" id="UP001374579">
    <property type="component" value="Unassembled WGS sequence"/>
</dbReference>
<dbReference type="GO" id="GO:0005813">
    <property type="term" value="C:centrosome"/>
    <property type="evidence" value="ECO:0007669"/>
    <property type="project" value="UniProtKB-ARBA"/>
</dbReference>
<feature type="coiled-coil region" evidence="11">
    <location>
        <begin position="835"/>
        <end position="869"/>
    </location>
</feature>
<evidence type="ECO:0000256" key="11">
    <source>
        <dbReference type="SAM" id="Coils"/>
    </source>
</evidence>
<name>A0AAN9GPT9_9CAEN</name>
<dbReference type="GO" id="GO:0003777">
    <property type="term" value="F:microtubule motor activity"/>
    <property type="evidence" value="ECO:0007669"/>
    <property type="project" value="InterPro"/>
</dbReference>
<dbReference type="GO" id="GO:0008017">
    <property type="term" value="F:microtubule binding"/>
    <property type="evidence" value="ECO:0007669"/>
    <property type="project" value="InterPro"/>
</dbReference>
<keyword evidence="8" id="KW-0206">Cytoskeleton</keyword>
<feature type="coiled-coil region" evidence="11">
    <location>
        <begin position="576"/>
        <end position="603"/>
    </location>
</feature>
<evidence type="ECO:0000256" key="5">
    <source>
        <dbReference type="ARBA" id="ARBA00022840"/>
    </source>
</evidence>
<dbReference type="GO" id="GO:0005819">
    <property type="term" value="C:spindle"/>
    <property type="evidence" value="ECO:0007669"/>
    <property type="project" value="UniProtKB-SubCell"/>
</dbReference>
<keyword evidence="4 10" id="KW-0547">Nucleotide-binding</keyword>
<comment type="subcellular location">
    <subcellularLocation>
        <location evidence="1">Cytoplasm</location>
        <location evidence="1">Cytoskeleton</location>
        <location evidence="1">Spindle</location>
    </subcellularLocation>
</comment>
<keyword evidence="3" id="KW-0493">Microtubule</keyword>